<name>A0A1M6X6V7_9FLAO</name>
<dbReference type="OrthoDB" id="9772811at2"/>
<dbReference type="InterPro" id="IPR036909">
    <property type="entry name" value="Cyt_c-like_dom_sf"/>
</dbReference>
<dbReference type="InterPro" id="IPR009056">
    <property type="entry name" value="Cyt_c-like_dom"/>
</dbReference>
<evidence type="ECO:0000313" key="8">
    <source>
        <dbReference type="EMBL" id="SHL01579.1"/>
    </source>
</evidence>
<keyword evidence="10" id="KW-1185">Reference proteome</keyword>
<dbReference type="Proteomes" id="UP000184031">
    <property type="component" value="Unassembled WGS sequence"/>
</dbReference>
<dbReference type="InterPro" id="IPR051395">
    <property type="entry name" value="Cytochrome_c_Peroxidase/MauG"/>
</dbReference>
<protein>
    <recommendedName>
        <fullName evidence="6">Cytochrome c domain-containing protein</fullName>
    </recommendedName>
</protein>
<keyword evidence="1 4" id="KW-0349">Heme</keyword>
<dbReference type="GO" id="GO:0046872">
    <property type="term" value="F:metal ion binding"/>
    <property type="evidence" value="ECO:0007669"/>
    <property type="project" value="UniProtKB-KW"/>
</dbReference>
<reference evidence="8 9" key="1">
    <citation type="submission" date="2016-11" db="EMBL/GenBank/DDBJ databases">
        <authorList>
            <person name="Varghese N."/>
            <person name="Submissions S."/>
        </authorList>
    </citation>
    <scope>NUCLEOTIDE SEQUENCE [LARGE SCALE GENOMIC DNA]</scope>
    <source>
        <strain evidence="8 9">CGMCC 1.12174</strain>
        <strain evidence="7 10">DSM 26351</strain>
    </source>
</reference>
<evidence type="ECO:0000256" key="1">
    <source>
        <dbReference type="ARBA" id="ARBA00022617"/>
    </source>
</evidence>
<dbReference type="SUPFAM" id="SSF46626">
    <property type="entry name" value="Cytochrome c"/>
    <property type="match status" value="1"/>
</dbReference>
<dbReference type="PANTHER" id="PTHR30600:SF9">
    <property type="entry name" value="BLR7738 PROTEIN"/>
    <property type="match status" value="1"/>
</dbReference>
<evidence type="ECO:0000256" key="4">
    <source>
        <dbReference type="PROSITE-ProRule" id="PRU00433"/>
    </source>
</evidence>
<dbReference type="Proteomes" id="UP000198940">
    <property type="component" value="Unassembled WGS sequence"/>
</dbReference>
<dbReference type="RefSeq" id="WP_090336533.1">
    <property type="nucleotide sequence ID" value="NZ_FOKU01000004.1"/>
</dbReference>
<organism evidence="8 9">
    <name type="scientific">Flagellimonas taeanensis</name>
    <dbReference type="NCBI Taxonomy" id="1005926"/>
    <lineage>
        <taxon>Bacteria</taxon>
        <taxon>Pseudomonadati</taxon>
        <taxon>Bacteroidota</taxon>
        <taxon>Flavobacteriia</taxon>
        <taxon>Flavobacteriales</taxon>
        <taxon>Flavobacteriaceae</taxon>
        <taxon>Flagellimonas</taxon>
    </lineage>
</organism>
<dbReference type="GO" id="GO:0004130">
    <property type="term" value="F:cytochrome-c peroxidase activity"/>
    <property type="evidence" value="ECO:0007669"/>
    <property type="project" value="TreeGrafter"/>
</dbReference>
<gene>
    <name evidence="7" type="ORF">SAMN04487891_104142</name>
    <name evidence="8" type="ORF">SAMN05216293_2460</name>
</gene>
<dbReference type="AlphaFoldDB" id="A0A1M6X6V7"/>
<dbReference type="EMBL" id="FRAT01000006">
    <property type="protein sequence ID" value="SHL01579.1"/>
    <property type="molecule type" value="Genomic_DNA"/>
</dbReference>
<keyword evidence="2 4" id="KW-0479">Metal-binding</keyword>
<dbReference type="GO" id="GO:0020037">
    <property type="term" value="F:heme binding"/>
    <property type="evidence" value="ECO:0007669"/>
    <property type="project" value="InterPro"/>
</dbReference>
<evidence type="ECO:0000256" key="2">
    <source>
        <dbReference type="ARBA" id="ARBA00022723"/>
    </source>
</evidence>
<proteinExistence type="predicted"/>
<keyword evidence="3 4" id="KW-0408">Iron</keyword>
<dbReference type="EMBL" id="FOKU01000004">
    <property type="protein sequence ID" value="SFB97430.1"/>
    <property type="molecule type" value="Genomic_DNA"/>
</dbReference>
<evidence type="ECO:0000256" key="3">
    <source>
        <dbReference type="ARBA" id="ARBA00023004"/>
    </source>
</evidence>
<feature type="chain" id="PRO_5009922304" description="Cytochrome c domain-containing protein" evidence="5">
    <location>
        <begin position="24"/>
        <end position="454"/>
    </location>
</feature>
<feature type="domain" description="Cytochrome c" evidence="6">
    <location>
        <begin position="347"/>
        <end position="454"/>
    </location>
</feature>
<feature type="signal peptide" evidence="5">
    <location>
        <begin position="1"/>
        <end position="23"/>
    </location>
</feature>
<dbReference type="PROSITE" id="PS51007">
    <property type="entry name" value="CYTC"/>
    <property type="match status" value="1"/>
</dbReference>
<evidence type="ECO:0000313" key="10">
    <source>
        <dbReference type="Proteomes" id="UP000198940"/>
    </source>
</evidence>
<sequence length="454" mass="48449">MNKYFYLRLSVLTVMFAYLSSCTKTETITETVTETITETVTDTIIETTIDTLRLDPVLVAEGKEVFRHDTFGDEAFWSGVLHLDKAILGADNGGYGGGVSPATALAVGLKVDAEALPAEVVSLIQSGDVDLNDPATTVELLRLNSVVGIKGNFDGAGDLSSIGITCALCHSTVDDSFSAGIGKRLDGHPNRDLNVGVIVSLTDNAQFLADLLHVDVPTVNAVLNGWGPGKFNAGLMVDGIATRPDGSIAANLLPAAYGLQGVNLATYTGWGDMVYWNAFVANLEMHGQGNFTDARLNDAGMFPIAVENNFANVVNSPDLITGKLPALQAYQLSLDAPTPPEGSYDVAAAERGKVLFDGPAQCATCHIAPIFTDAGFNLHTAEEIGIDDFEASRSPTGMYRTTPLRGLFARMKGGFYHDGRFATLAEVIDHYDGHFDLQLSQGDKDDLQEYLKSI</sequence>
<evidence type="ECO:0000256" key="5">
    <source>
        <dbReference type="SAM" id="SignalP"/>
    </source>
</evidence>
<keyword evidence="5" id="KW-0732">Signal</keyword>
<evidence type="ECO:0000259" key="6">
    <source>
        <dbReference type="PROSITE" id="PS51007"/>
    </source>
</evidence>
<dbReference type="GO" id="GO:0009055">
    <property type="term" value="F:electron transfer activity"/>
    <property type="evidence" value="ECO:0007669"/>
    <property type="project" value="InterPro"/>
</dbReference>
<evidence type="ECO:0000313" key="7">
    <source>
        <dbReference type="EMBL" id="SFB97430.1"/>
    </source>
</evidence>
<accession>A0A1M6X6V7</accession>
<comment type="caution">
    <text evidence="8">The sequence shown here is derived from an EMBL/GenBank/DDBJ whole genome shotgun (WGS) entry which is preliminary data.</text>
</comment>
<evidence type="ECO:0000313" key="9">
    <source>
        <dbReference type="Proteomes" id="UP000184031"/>
    </source>
</evidence>
<dbReference type="PANTHER" id="PTHR30600">
    <property type="entry name" value="CYTOCHROME C PEROXIDASE-RELATED"/>
    <property type="match status" value="1"/>
</dbReference>
<dbReference type="Gene3D" id="1.10.760.10">
    <property type="entry name" value="Cytochrome c-like domain"/>
    <property type="match status" value="1"/>
</dbReference>
<dbReference type="STRING" id="1055723.SAMN05216293_2460"/>